<dbReference type="AlphaFoldDB" id="A0A2X3JHS7"/>
<accession>A0A2X3JHS7</accession>
<protein>
    <submittedName>
        <fullName evidence="1">Uncharacterized protein</fullName>
    </submittedName>
</protein>
<proteinExistence type="predicted"/>
<sequence>MVAEFRVAYRLLLSDLIDGCNDVNDGAKNARFWCALRQNGAVISSKFRQ</sequence>
<reference evidence="1 2" key="1">
    <citation type="submission" date="2018-06" db="EMBL/GenBank/DDBJ databases">
        <authorList>
            <consortium name="Pathogen Informatics"/>
            <person name="Doyle S."/>
        </authorList>
    </citation>
    <scope>NUCLEOTIDE SEQUENCE [LARGE SCALE GENOMIC DNA]</scope>
    <source>
        <strain evidence="1 2">NCTC8009</strain>
    </source>
</reference>
<name>A0A2X3JHS7_ECOLX</name>
<dbReference type="EMBL" id="UARW01000010">
    <property type="protein sequence ID" value="SQD04142.1"/>
    <property type="molecule type" value="Genomic_DNA"/>
</dbReference>
<evidence type="ECO:0000313" key="2">
    <source>
        <dbReference type="Proteomes" id="UP000250991"/>
    </source>
</evidence>
<organism evidence="1 2">
    <name type="scientific">Escherichia coli</name>
    <dbReference type="NCBI Taxonomy" id="562"/>
    <lineage>
        <taxon>Bacteria</taxon>
        <taxon>Pseudomonadati</taxon>
        <taxon>Pseudomonadota</taxon>
        <taxon>Gammaproteobacteria</taxon>
        <taxon>Enterobacterales</taxon>
        <taxon>Enterobacteriaceae</taxon>
        <taxon>Escherichia</taxon>
    </lineage>
</organism>
<evidence type="ECO:0000313" key="1">
    <source>
        <dbReference type="EMBL" id="SQD04142.1"/>
    </source>
</evidence>
<dbReference type="Proteomes" id="UP000250991">
    <property type="component" value="Unassembled WGS sequence"/>
</dbReference>
<gene>
    <name evidence="1" type="ORF">NCTC8009_04651</name>
</gene>